<dbReference type="Gene3D" id="3.40.50.2000">
    <property type="entry name" value="Glycogen Phosphorylase B"/>
    <property type="match status" value="1"/>
</dbReference>
<dbReference type="EMBL" id="LDPH01000011">
    <property type="protein sequence ID" value="KLV25979.1"/>
    <property type="molecule type" value="Genomic_DNA"/>
</dbReference>
<dbReference type="GO" id="GO:0016757">
    <property type="term" value="F:glycosyltransferase activity"/>
    <property type="evidence" value="ECO:0007669"/>
    <property type="project" value="InterPro"/>
</dbReference>
<dbReference type="PANTHER" id="PTHR45947:SF3">
    <property type="entry name" value="SULFOQUINOVOSYL TRANSFERASE SQD2"/>
    <property type="match status" value="1"/>
</dbReference>
<dbReference type="CDD" id="cd03804">
    <property type="entry name" value="GT4_WbaZ-like"/>
    <property type="match status" value="1"/>
</dbReference>
<dbReference type="InterPro" id="IPR050194">
    <property type="entry name" value="Glycosyltransferase_grp1"/>
</dbReference>
<dbReference type="Pfam" id="PF00534">
    <property type="entry name" value="Glycos_transf_1"/>
    <property type="match status" value="1"/>
</dbReference>
<dbReference type="PATRIC" id="fig|1397.4.peg.689"/>
<dbReference type="AlphaFoldDB" id="A0A0J1IJ59"/>
<dbReference type="SUPFAM" id="SSF53756">
    <property type="entry name" value="UDP-Glycosyltransferase/glycogen phosphorylase"/>
    <property type="match status" value="1"/>
</dbReference>
<keyword evidence="3" id="KW-1185">Reference proteome</keyword>
<dbReference type="InterPro" id="IPR001296">
    <property type="entry name" value="Glyco_trans_1"/>
</dbReference>
<name>A0A0J1IJ59_NIACI</name>
<gene>
    <name evidence="2" type="ORF">ABW02_12880</name>
</gene>
<dbReference type="OrthoDB" id="9801609at2"/>
<sequence>MKTAIIHDWLVVYNGAEKVLEEILKIYPDADLYSTVDYLDEKDRHFIQHKKVNTTFIQKLPFAKRKYCAYLPLMPLAIEQLDLSKYDLIISSSYAVAKGVITGPDQLHISYVHSPIRYAWDLQHQYLKEAGMDKGIKGYLTRFLLHQIRNWDYRTANGVDFFMSNSDFIGRRIWKVYKRESQTVYPPVDVSRFSFYPDKEDFYLTASRMVPYKKIDTIVEAFSLMPDKKLIVIGDGPDFKKIKAKAGSNVHLMGYQSFEVLKDHMQRAKGFIFAAEEDFGITPLEAQACGTPVIAYGKGGSLETVKGYNESLHPTGYFFYEQTPEAIRRAVEQFERLPFNPVHCREYALNFSPERFRTEFKQFIEEKIAHKQQIWEKTTNINVVKSYIISDVHWTKKQSIS</sequence>
<reference evidence="2 3" key="1">
    <citation type="submission" date="2015-05" db="EMBL/GenBank/DDBJ databases">
        <title>Whole genome sequence and identification of bacterial endophytes from Costus igneus.</title>
        <authorList>
            <person name="Lee Y.P."/>
            <person name="Gan H.M."/>
            <person name="Eng W."/>
            <person name="Wheatley M.S."/>
            <person name="Caraballo A."/>
            <person name="Polter S."/>
            <person name="Savka M.A."/>
            <person name="Hudson A.O."/>
        </authorList>
    </citation>
    <scope>NUCLEOTIDE SEQUENCE [LARGE SCALE GENOMIC DNA]</scope>
    <source>
        <strain evidence="2 3">RIT379</strain>
    </source>
</reference>
<evidence type="ECO:0000313" key="2">
    <source>
        <dbReference type="EMBL" id="KLV25979.1"/>
    </source>
</evidence>
<keyword evidence="2" id="KW-0808">Transferase</keyword>
<dbReference type="RefSeq" id="WP_047942572.1">
    <property type="nucleotide sequence ID" value="NZ_LDPH01000011.1"/>
</dbReference>
<dbReference type="Proteomes" id="UP000036045">
    <property type="component" value="Unassembled WGS sequence"/>
</dbReference>
<accession>A0A0J1IJ59</accession>
<organism evidence="2 3">
    <name type="scientific">Niallia circulans</name>
    <name type="common">Bacillus circulans</name>
    <dbReference type="NCBI Taxonomy" id="1397"/>
    <lineage>
        <taxon>Bacteria</taxon>
        <taxon>Bacillati</taxon>
        <taxon>Bacillota</taxon>
        <taxon>Bacilli</taxon>
        <taxon>Bacillales</taxon>
        <taxon>Bacillaceae</taxon>
        <taxon>Niallia</taxon>
    </lineage>
</organism>
<comment type="caution">
    <text evidence="2">The sequence shown here is derived from an EMBL/GenBank/DDBJ whole genome shotgun (WGS) entry which is preliminary data.</text>
</comment>
<protein>
    <submittedName>
        <fullName evidence="2">Glycosyl transferase family 1</fullName>
    </submittedName>
</protein>
<feature type="domain" description="Glycosyl transferase family 1" evidence="1">
    <location>
        <begin position="197"/>
        <end position="348"/>
    </location>
</feature>
<proteinExistence type="predicted"/>
<evidence type="ECO:0000313" key="3">
    <source>
        <dbReference type="Proteomes" id="UP000036045"/>
    </source>
</evidence>
<dbReference type="PANTHER" id="PTHR45947">
    <property type="entry name" value="SULFOQUINOVOSYL TRANSFERASE SQD2"/>
    <property type="match status" value="1"/>
</dbReference>
<evidence type="ECO:0000259" key="1">
    <source>
        <dbReference type="Pfam" id="PF00534"/>
    </source>
</evidence>